<dbReference type="Proteomes" id="UP000050973">
    <property type="component" value="Unassembled WGS sequence"/>
</dbReference>
<dbReference type="InterPro" id="IPR008840">
    <property type="entry name" value="Sipho_Gp157"/>
</dbReference>
<protein>
    <recommendedName>
        <fullName evidence="3">Siphovirus Gp157</fullName>
    </recommendedName>
</protein>
<evidence type="ECO:0000313" key="1">
    <source>
        <dbReference type="EMBL" id="KRM16119.1"/>
    </source>
</evidence>
<comment type="caution">
    <text evidence="1">The sequence shown here is derived from an EMBL/GenBank/DDBJ whole genome shotgun (WGS) entry which is preliminary data.</text>
</comment>
<dbReference type="AlphaFoldDB" id="A0A0R1WE16"/>
<evidence type="ECO:0008006" key="3">
    <source>
        <dbReference type="Google" id="ProtNLM"/>
    </source>
</evidence>
<dbReference type="PATRIC" id="fig|1423779.3.peg.1586"/>
<proteinExistence type="predicted"/>
<dbReference type="Pfam" id="PF05565">
    <property type="entry name" value="Sipho_Gp157"/>
    <property type="match status" value="1"/>
</dbReference>
<dbReference type="RefSeq" id="WP_056984218.1">
    <property type="nucleotide sequence ID" value="NZ_AZGE01000005.1"/>
</dbReference>
<organism evidence="1 2">
    <name type="scientific">Limosilactobacillus oris DSM 4864</name>
    <dbReference type="NCBI Taxonomy" id="1423779"/>
    <lineage>
        <taxon>Bacteria</taxon>
        <taxon>Bacillati</taxon>
        <taxon>Bacillota</taxon>
        <taxon>Bacilli</taxon>
        <taxon>Lactobacillales</taxon>
        <taxon>Lactobacillaceae</taxon>
        <taxon>Limosilactobacillus</taxon>
    </lineage>
</organism>
<sequence>MNLFELNDSFRALQDRDDLDPTVLADSLDAIQDTREVKWDNIATWIDRNNATEEWIAKRIKELQDKKKYLENQSKNLMTYLTDSIDDAGFKEARTDNHILKPRNYKASVVISTPDKLPMTFVHTETKTISRPDKKALYAALKAGQEVPAAKLVPNRKTVIN</sequence>
<reference evidence="1 2" key="1">
    <citation type="journal article" date="2015" name="Genome Announc.">
        <title>Expanding the biotechnology potential of lactobacilli through comparative genomics of 213 strains and associated genera.</title>
        <authorList>
            <person name="Sun Z."/>
            <person name="Harris H.M."/>
            <person name="McCann A."/>
            <person name="Guo C."/>
            <person name="Argimon S."/>
            <person name="Zhang W."/>
            <person name="Yang X."/>
            <person name="Jeffery I.B."/>
            <person name="Cooney J.C."/>
            <person name="Kagawa T.F."/>
            <person name="Liu W."/>
            <person name="Song Y."/>
            <person name="Salvetti E."/>
            <person name="Wrobel A."/>
            <person name="Rasinkangas P."/>
            <person name="Parkhill J."/>
            <person name="Rea M.C."/>
            <person name="O'Sullivan O."/>
            <person name="Ritari J."/>
            <person name="Douillard F.P."/>
            <person name="Paul Ross R."/>
            <person name="Yang R."/>
            <person name="Briner A.E."/>
            <person name="Felis G.E."/>
            <person name="de Vos W.M."/>
            <person name="Barrangou R."/>
            <person name="Klaenhammer T.R."/>
            <person name="Caufield P.W."/>
            <person name="Cui Y."/>
            <person name="Zhang H."/>
            <person name="O'Toole P.W."/>
        </authorList>
    </citation>
    <scope>NUCLEOTIDE SEQUENCE [LARGE SCALE GENOMIC DNA]</scope>
    <source>
        <strain evidence="1 2">DSM 4864</strain>
    </source>
</reference>
<accession>A0A0R1WE16</accession>
<dbReference type="EMBL" id="AZGE01000005">
    <property type="protein sequence ID" value="KRM16119.1"/>
    <property type="molecule type" value="Genomic_DNA"/>
</dbReference>
<gene>
    <name evidence="1" type="ORF">FC49_GL001533</name>
</gene>
<name>A0A0R1WE16_9LACO</name>
<evidence type="ECO:0000313" key="2">
    <source>
        <dbReference type="Proteomes" id="UP000050973"/>
    </source>
</evidence>